<sequence length="277" mass="28753">MTVTATPMRVLDSLWLPRSTCGAECLAGAAARPVSSLLMAKRVLVTGFVLLLAGLAVPVLAVLPQRQLIKAQRILARAVLAGLGVKHAAAGRIPQSGALLVANHVSWLDVIVILAHAPARLLAKREVRAWPLIGRLAATLGTVFVDRSRPKSLPATIGEVRRNLAAGGVVAVFPEGTTWCGRMGGTFRPAMFQAAVDAGVPVVPVRLTFAQHGAVSTVAAFIGDESLAVSLRRVLAARDLSVGLRAHPKIHPAPCDGPTSPRRVLAKAAAAVVAPAA</sequence>
<protein>
    <submittedName>
        <fullName evidence="8">1-acyl-sn-glycerol-3-phosphate acyltransferase</fullName>
    </submittedName>
</protein>
<gene>
    <name evidence="8" type="ORF">GCM10017581_018910</name>
</gene>
<dbReference type="EMBL" id="BSFP01000007">
    <property type="protein sequence ID" value="GLL00151.1"/>
    <property type="molecule type" value="Genomic_DNA"/>
</dbReference>
<keyword evidence="2" id="KW-0444">Lipid biosynthesis</keyword>
<keyword evidence="4" id="KW-0443">Lipid metabolism</keyword>
<keyword evidence="5 8" id="KW-0012">Acyltransferase</keyword>
<dbReference type="AlphaFoldDB" id="A0A9W6KDL8"/>
<evidence type="ECO:0000256" key="1">
    <source>
        <dbReference type="ARBA" id="ARBA00005189"/>
    </source>
</evidence>
<dbReference type="InterPro" id="IPR002123">
    <property type="entry name" value="Plipid/glycerol_acylTrfase"/>
</dbReference>
<accession>A0A9W6KDL8</accession>
<dbReference type="Pfam" id="PF01553">
    <property type="entry name" value="Acyltransferase"/>
    <property type="match status" value="1"/>
</dbReference>
<dbReference type="GO" id="GO:0003841">
    <property type="term" value="F:1-acylglycerol-3-phosphate O-acyltransferase activity"/>
    <property type="evidence" value="ECO:0007669"/>
    <property type="project" value="TreeGrafter"/>
</dbReference>
<evidence type="ECO:0000313" key="9">
    <source>
        <dbReference type="Proteomes" id="UP001143480"/>
    </source>
</evidence>
<dbReference type="SUPFAM" id="SSF69593">
    <property type="entry name" value="Glycerol-3-phosphate (1)-acyltransferase"/>
    <property type="match status" value="1"/>
</dbReference>
<organism evidence="8 9">
    <name type="scientific">Dactylosporangium matsuzakiense</name>
    <dbReference type="NCBI Taxonomy" id="53360"/>
    <lineage>
        <taxon>Bacteria</taxon>
        <taxon>Bacillati</taxon>
        <taxon>Actinomycetota</taxon>
        <taxon>Actinomycetes</taxon>
        <taxon>Micromonosporales</taxon>
        <taxon>Micromonosporaceae</taxon>
        <taxon>Dactylosporangium</taxon>
    </lineage>
</organism>
<keyword evidence="3" id="KW-0808">Transferase</keyword>
<keyword evidence="6" id="KW-0472">Membrane</keyword>
<evidence type="ECO:0000256" key="6">
    <source>
        <dbReference type="SAM" id="Phobius"/>
    </source>
</evidence>
<comment type="caution">
    <text evidence="8">The sequence shown here is derived from an EMBL/GenBank/DDBJ whole genome shotgun (WGS) entry which is preliminary data.</text>
</comment>
<feature type="domain" description="Phospholipid/glycerol acyltransferase" evidence="7">
    <location>
        <begin position="98"/>
        <end position="210"/>
    </location>
</feature>
<dbReference type="PANTHER" id="PTHR10434">
    <property type="entry name" value="1-ACYL-SN-GLYCEROL-3-PHOSPHATE ACYLTRANSFERASE"/>
    <property type="match status" value="1"/>
</dbReference>
<proteinExistence type="predicted"/>
<keyword evidence="9" id="KW-1185">Reference proteome</keyword>
<keyword evidence="6" id="KW-1133">Transmembrane helix</keyword>
<dbReference type="Proteomes" id="UP001143480">
    <property type="component" value="Unassembled WGS sequence"/>
</dbReference>
<dbReference type="GO" id="GO:0006654">
    <property type="term" value="P:phosphatidic acid biosynthetic process"/>
    <property type="evidence" value="ECO:0007669"/>
    <property type="project" value="TreeGrafter"/>
</dbReference>
<name>A0A9W6KDL8_9ACTN</name>
<feature type="transmembrane region" description="Helical" evidence="6">
    <location>
        <begin position="43"/>
        <end position="63"/>
    </location>
</feature>
<evidence type="ECO:0000259" key="7">
    <source>
        <dbReference type="SMART" id="SM00563"/>
    </source>
</evidence>
<keyword evidence="6" id="KW-0812">Transmembrane</keyword>
<evidence type="ECO:0000256" key="2">
    <source>
        <dbReference type="ARBA" id="ARBA00022516"/>
    </source>
</evidence>
<reference evidence="8" key="2">
    <citation type="submission" date="2023-01" db="EMBL/GenBank/DDBJ databases">
        <authorList>
            <person name="Sun Q."/>
            <person name="Evtushenko L."/>
        </authorList>
    </citation>
    <scope>NUCLEOTIDE SEQUENCE</scope>
    <source>
        <strain evidence="8">VKM Ac-1321</strain>
    </source>
</reference>
<reference evidence="8" key="1">
    <citation type="journal article" date="2014" name="Int. J. Syst. Evol. Microbiol.">
        <title>Complete genome sequence of Corynebacterium casei LMG S-19264T (=DSM 44701T), isolated from a smear-ripened cheese.</title>
        <authorList>
            <consortium name="US DOE Joint Genome Institute (JGI-PGF)"/>
            <person name="Walter F."/>
            <person name="Albersmeier A."/>
            <person name="Kalinowski J."/>
            <person name="Ruckert C."/>
        </authorList>
    </citation>
    <scope>NUCLEOTIDE SEQUENCE</scope>
    <source>
        <strain evidence="8">VKM Ac-1321</strain>
    </source>
</reference>
<dbReference type="CDD" id="cd07989">
    <property type="entry name" value="LPLAT_AGPAT-like"/>
    <property type="match status" value="1"/>
</dbReference>
<comment type="pathway">
    <text evidence="1">Lipid metabolism.</text>
</comment>
<evidence type="ECO:0000313" key="8">
    <source>
        <dbReference type="EMBL" id="GLL00151.1"/>
    </source>
</evidence>
<evidence type="ECO:0000256" key="4">
    <source>
        <dbReference type="ARBA" id="ARBA00023098"/>
    </source>
</evidence>
<evidence type="ECO:0000256" key="3">
    <source>
        <dbReference type="ARBA" id="ARBA00022679"/>
    </source>
</evidence>
<evidence type="ECO:0000256" key="5">
    <source>
        <dbReference type="ARBA" id="ARBA00023315"/>
    </source>
</evidence>
<dbReference type="SMART" id="SM00563">
    <property type="entry name" value="PlsC"/>
    <property type="match status" value="1"/>
</dbReference>
<dbReference type="PANTHER" id="PTHR10434:SF64">
    <property type="entry name" value="1-ACYL-SN-GLYCEROL-3-PHOSPHATE ACYLTRANSFERASE-RELATED"/>
    <property type="match status" value="1"/>
</dbReference>